<sequence>MSTERLDDLEIKMAFQEELVEALNGVVGRQQQEIELLQQQVRYLYRQIRDLRPVDEAAPAPEDEVPPHY</sequence>
<accession>A0A4Q7ZBX5</accession>
<feature type="coiled-coil region" evidence="2">
    <location>
        <begin position="6"/>
        <end position="40"/>
    </location>
</feature>
<organism evidence="3 4">
    <name type="scientific">Fluviicoccus keumensis</name>
    <dbReference type="NCBI Taxonomy" id="1435465"/>
    <lineage>
        <taxon>Bacteria</taxon>
        <taxon>Pseudomonadati</taxon>
        <taxon>Pseudomonadota</taxon>
        <taxon>Gammaproteobacteria</taxon>
        <taxon>Moraxellales</taxon>
        <taxon>Moraxellaceae</taxon>
        <taxon>Fluviicoccus</taxon>
    </lineage>
</organism>
<dbReference type="InterPro" id="IPR007236">
    <property type="entry name" value="SlyX"/>
</dbReference>
<proteinExistence type="inferred from homology"/>
<dbReference type="EMBL" id="SHKX01000010">
    <property type="protein sequence ID" value="RZU47455.1"/>
    <property type="molecule type" value="Genomic_DNA"/>
</dbReference>
<evidence type="ECO:0000313" key="4">
    <source>
        <dbReference type="Proteomes" id="UP000292423"/>
    </source>
</evidence>
<evidence type="ECO:0000313" key="3">
    <source>
        <dbReference type="EMBL" id="RZU47455.1"/>
    </source>
</evidence>
<dbReference type="Proteomes" id="UP000292423">
    <property type="component" value="Unassembled WGS sequence"/>
</dbReference>
<evidence type="ECO:0000256" key="2">
    <source>
        <dbReference type="SAM" id="Coils"/>
    </source>
</evidence>
<dbReference type="HAMAP" id="MF_00715">
    <property type="entry name" value="SlyX"/>
    <property type="match status" value="1"/>
</dbReference>
<comment type="similarity">
    <text evidence="1">Belongs to the SlyX family.</text>
</comment>
<comment type="caution">
    <text evidence="3">The sequence shown here is derived from an EMBL/GenBank/DDBJ whole genome shotgun (WGS) entry which is preliminary data.</text>
</comment>
<reference evidence="3 4" key="1">
    <citation type="submission" date="2019-02" db="EMBL/GenBank/DDBJ databases">
        <title>Genomic Encyclopedia of Type Strains, Phase IV (KMG-IV): sequencing the most valuable type-strain genomes for metagenomic binning, comparative biology and taxonomic classification.</title>
        <authorList>
            <person name="Goeker M."/>
        </authorList>
    </citation>
    <scope>NUCLEOTIDE SEQUENCE [LARGE SCALE GENOMIC DNA]</scope>
    <source>
        <strain evidence="3 4">DSM 105135</strain>
    </source>
</reference>
<keyword evidence="2" id="KW-0175">Coiled coil</keyword>
<dbReference type="Pfam" id="PF04102">
    <property type="entry name" value="SlyX"/>
    <property type="match status" value="1"/>
</dbReference>
<protein>
    <recommendedName>
        <fullName evidence="1">Protein SlyX homolog</fullName>
    </recommendedName>
</protein>
<evidence type="ECO:0000256" key="1">
    <source>
        <dbReference type="HAMAP-Rule" id="MF_00715"/>
    </source>
</evidence>
<dbReference type="PANTHER" id="PTHR36508">
    <property type="entry name" value="PROTEIN SLYX"/>
    <property type="match status" value="1"/>
</dbReference>
<dbReference type="Gene3D" id="1.20.5.300">
    <property type="match status" value="1"/>
</dbReference>
<dbReference type="AlphaFoldDB" id="A0A4Q7ZBX5"/>
<dbReference type="PANTHER" id="PTHR36508:SF1">
    <property type="entry name" value="PROTEIN SLYX"/>
    <property type="match status" value="1"/>
</dbReference>
<keyword evidence="4" id="KW-1185">Reference proteome</keyword>
<gene>
    <name evidence="1" type="primary">slyX</name>
    <name evidence="3" type="ORF">EV700_0417</name>
</gene>
<dbReference type="RefSeq" id="WP_130410698.1">
    <property type="nucleotide sequence ID" value="NZ_SHKX01000010.1"/>
</dbReference>
<dbReference type="NCBIfam" id="NF003316">
    <property type="entry name" value="PRK04325.1"/>
    <property type="match status" value="1"/>
</dbReference>
<name>A0A4Q7ZBX5_9GAMM</name>